<evidence type="ECO:0000313" key="1">
    <source>
        <dbReference type="EMBL" id="CAH2217966.1"/>
    </source>
</evidence>
<proteinExistence type="predicted"/>
<name>A0A8S4QT57_9NEOP</name>
<organism evidence="1 2">
    <name type="scientific">Pararge aegeria aegeria</name>
    <dbReference type="NCBI Taxonomy" id="348720"/>
    <lineage>
        <taxon>Eukaryota</taxon>
        <taxon>Metazoa</taxon>
        <taxon>Ecdysozoa</taxon>
        <taxon>Arthropoda</taxon>
        <taxon>Hexapoda</taxon>
        <taxon>Insecta</taxon>
        <taxon>Pterygota</taxon>
        <taxon>Neoptera</taxon>
        <taxon>Endopterygota</taxon>
        <taxon>Lepidoptera</taxon>
        <taxon>Glossata</taxon>
        <taxon>Ditrysia</taxon>
        <taxon>Papilionoidea</taxon>
        <taxon>Nymphalidae</taxon>
        <taxon>Satyrinae</taxon>
        <taxon>Satyrini</taxon>
        <taxon>Parargina</taxon>
        <taxon>Pararge</taxon>
    </lineage>
</organism>
<dbReference type="EMBL" id="CAKXAJ010018868">
    <property type="protein sequence ID" value="CAH2217966.1"/>
    <property type="molecule type" value="Genomic_DNA"/>
</dbReference>
<dbReference type="OrthoDB" id="7431814at2759"/>
<dbReference type="AlphaFoldDB" id="A0A8S4QT57"/>
<sequence length="70" mass="7910">CRFRASMWLLRSKRERANSVHRDIGPAIVATADGAAAPVQVVSQMYNAMPRKRGLIKKAVRLIYKRGSRE</sequence>
<keyword evidence="2" id="KW-1185">Reference proteome</keyword>
<accession>A0A8S4QT57</accession>
<dbReference type="Proteomes" id="UP000838756">
    <property type="component" value="Unassembled WGS sequence"/>
</dbReference>
<gene>
    <name evidence="1" type="primary">jg22435</name>
    <name evidence="1" type="ORF">PAEG_LOCUS5842</name>
</gene>
<protein>
    <submittedName>
        <fullName evidence="1">Jg22435 protein</fullName>
    </submittedName>
</protein>
<feature type="non-terminal residue" evidence="1">
    <location>
        <position position="1"/>
    </location>
</feature>
<reference evidence="1" key="1">
    <citation type="submission" date="2022-03" db="EMBL/GenBank/DDBJ databases">
        <authorList>
            <person name="Lindestad O."/>
        </authorList>
    </citation>
    <scope>NUCLEOTIDE SEQUENCE</scope>
</reference>
<evidence type="ECO:0000313" key="2">
    <source>
        <dbReference type="Proteomes" id="UP000838756"/>
    </source>
</evidence>
<comment type="caution">
    <text evidence="1">The sequence shown here is derived from an EMBL/GenBank/DDBJ whole genome shotgun (WGS) entry which is preliminary data.</text>
</comment>